<reference evidence="8" key="1">
    <citation type="journal article" date="2019" name="Int. J. Syst. Evol. Microbiol.">
        <title>The Global Catalogue of Microorganisms (GCM) 10K type strain sequencing project: providing services to taxonomists for standard genome sequencing and annotation.</title>
        <authorList>
            <consortium name="The Broad Institute Genomics Platform"/>
            <consortium name="The Broad Institute Genome Sequencing Center for Infectious Disease"/>
            <person name="Wu L."/>
            <person name="Ma J."/>
        </authorList>
    </citation>
    <scope>NUCLEOTIDE SEQUENCE [LARGE SCALE GENOMIC DNA]</scope>
    <source>
        <strain evidence="8">JCM 17906</strain>
    </source>
</reference>
<dbReference type="Pfam" id="PF04932">
    <property type="entry name" value="Wzy_C"/>
    <property type="match status" value="1"/>
</dbReference>
<gene>
    <name evidence="7" type="ORF">GCM10023175_59500</name>
</gene>
<keyword evidence="8" id="KW-1185">Reference proteome</keyword>
<dbReference type="InterPro" id="IPR051533">
    <property type="entry name" value="WaaL-like"/>
</dbReference>
<feature type="transmembrane region" description="Helical" evidence="5">
    <location>
        <begin position="258"/>
        <end position="277"/>
    </location>
</feature>
<keyword evidence="3 5" id="KW-1133">Transmembrane helix</keyword>
<feature type="transmembrane region" description="Helical" evidence="5">
    <location>
        <begin position="26"/>
        <end position="43"/>
    </location>
</feature>
<dbReference type="Proteomes" id="UP001501598">
    <property type="component" value="Unassembled WGS sequence"/>
</dbReference>
<feature type="transmembrane region" description="Helical" evidence="5">
    <location>
        <begin position="365"/>
        <end position="386"/>
    </location>
</feature>
<keyword evidence="2 5" id="KW-0812">Transmembrane</keyword>
<evidence type="ECO:0000256" key="2">
    <source>
        <dbReference type="ARBA" id="ARBA00022692"/>
    </source>
</evidence>
<organism evidence="7 8">
    <name type="scientific">Pseudonocardia xishanensis</name>
    <dbReference type="NCBI Taxonomy" id="630995"/>
    <lineage>
        <taxon>Bacteria</taxon>
        <taxon>Bacillati</taxon>
        <taxon>Actinomycetota</taxon>
        <taxon>Actinomycetes</taxon>
        <taxon>Pseudonocardiales</taxon>
        <taxon>Pseudonocardiaceae</taxon>
        <taxon>Pseudonocardia</taxon>
    </lineage>
</organism>
<dbReference type="InterPro" id="IPR007016">
    <property type="entry name" value="O-antigen_ligase-rel_domated"/>
</dbReference>
<feature type="transmembrane region" description="Helical" evidence="5">
    <location>
        <begin position="143"/>
        <end position="169"/>
    </location>
</feature>
<feature type="transmembrane region" description="Helical" evidence="5">
    <location>
        <begin position="87"/>
        <end position="111"/>
    </location>
</feature>
<keyword evidence="4 5" id="KW-0472">Membrane</keyword>
<evidence type="ECO:0000256" key="1">
    <source>
        <dbReference type="ARBA" id="ARBA00004141"/>
    </source>
</evidence>
<evidence type="ECO:0000313" key="7">
    <source>
        <dbReference type="EMBL" id="GAA4556712.1"/>
    </source>
</evidence>
<dbReference type="PANTHER" id="PTHR37422:SF13">
    <property type="entry name" value="LIPOPOLYSACCHARIDE BIOSYNTHESIS PROTEIN PA4999-RELATED"/>
    <property type="match status" value="1"/>
</dbReference>
<protein>
    <recommendedName>
        <fullName evidence="6">O-antigen ligase-related domain-containing protein</fullName>
    </recommendedName>
</protein>
<dbReference type="RefSeq" id="WP_345425935.1">
    <property type="nucleotide sequence ID" value="NZ_BAABGT010000099.1"/>
</dbReference>
<dbReference type="EMBL" id="BAABGT010000099">
    <property type="protein sequence ID" value="GAA4556712.1"/>
    <property type="molecule type" value="Genomic_DNA"/>
</dbReference>
<evidence type="ECO:0000313" key="8">
    <source>
        <dbReference type="Proteomes" id="UP001501598"/>
    </source>
</evidence>
<sequence length="470" mass="50258">MTIRPLLPTPGRITAPETPRARDRLLVAYGWAIGWLLAGYLFLDKAFAYLHVPGTPLYIGEMVLALGIGGLVASTGHLRVPLRDESILLLLVLFLLWGAIRAVPGVGAYGIDAFRDSALWYYGLFAIVIVAALARWPEILDRLWAGLARITPWLLLWLPAAVVLVPFAARAPRVPFSDISVLAHKSGSSATAAVLVVAALWLNPRGRVPGRAGWTMLGLLVIALVATQNRGGLIGALVGASVWLSFHHDRLRMVGKALTIGAIALTLFSLLAVDVPIPGLQGRAFSTSQLVNNVLSLTGSGSAPGNLDGTVDGRQQLWGRVVERQQEQGQMVEGAGFGPNLASDVGVYDEGTTALRTPHNSHLNVLARMGVLGLGIWVALWGGWFWRMIVGARRLGRQGLHTRRQTAALCLTIASTVLVSTFFDPQLEGAQVAALLWTAFGVGVAVTSRSTWFRPPSDAVIRFLPGVGTG</sequence>
<feature type="transmembrane region" description="Helical" evidence="5">
    <location>
        <begin position="429"/>
        <end position="447"/>
    </location>
</feature>
<dbReference type="PANTHER" id="PTHR37422">
    <property type="entry name" value="TEICHURONIC ACID BIOSYNTHESIS PROTEIN TUAE"/>
    <property type="match status" value="1"/>
</dbReference>
<evidence type="ECO:0000256" key="4">
    <source>
        <dbReference type="ARBA" id="ARBA00023136"/>
    </source>
</evidence>
<feature type="domain" description="O-antigen ligase-related" evidence="6">
    <location>
        <begin position="217"/>
        <end position="378"/>
    </location>
</feature>
<comment type="caution">
    <text evidence="7">The sequence shown here is derived from an EMBL/GenBank/DDBJ whole genome shotgun (WGS) entry which is preliminary data.</text>
</comment>
<evidence type="ECO:0000256" key="5">
    <source>
        <dbReference type="SAM" id="Phobius"/>
    </source>
</evidence>
<feature type="transmembrane region" description="Helical" evidence="5">
    <location>
        <begin position="118"/>
        <end position="137"/>
    </location>
</feature>
<feature type="transmembrane region" description="Helical" evidence="5">
    <location>
        <begin position="55"/>
        <end position="75"/>
    </location>
</feature>
<feature type="transmembrane region" description="Helical" evidence="5">
    <location>
        <begin position="406"/>
        <end position="423"/>
    </location>
</feature>
<proteinExistence type="predicted"/>
<evidence type="ECO:0000259" key="6">
    <source>
        <dbReference type="Pfam" id="PF04932"/>
    </source>
</evidence>
<accession>A0ABP8S1B1</accession>
<name>A0ABP8S1B1_9PSEU</name>
<feature type="transmembrane region" description="Helical" evidence="5">
    <location>
        <begin position="181"/>
        <end position="202"/>
    </location>
</feature>
<comment type="subcellular location">
    <subcellularLocation>
        <location evidence="1">Membrane</location>
        <topology evidence="1">Multi-pass membrane protein</topology>
    </subcellularLocation>
</comment>
<evidence type="ECO:0000256" key="3">
    <source>
        <dbReference type="ARBA" id="ARBA00022989"/>
    </source>
</evidence>